<accession>A0A9J6AX36</accession>
<keyword evidence="1" id="KW-0812">Transmembrane</keyword>
<dbReference type="OrthoDB" id="1900877at2759"/>
<reference evidence="2 3" key="1">
    <citation type="submission" date="2020-09" db="EMBL/GenBank/DDBJ databases">
        <title>De no assembly of potato wild relative species, Solanum commersonii.</title>
        <authorList>
            <person name="Cho K."/>
        </authorList>
    </citation>
    <scope>NUCLEOTIDE SEQUENCE [LARGE SCALE GENOMIC DNA]</scope>
    <source>
        <strain evidence="2">LZ3.2</strain>
        <tissue evidence="2">Leaf</tissue>
    </source>
</reference>
<name>A0A9J6AX36_SOLCO</name>
<proteinExistence type="predicted"/>
<gene>
    <name evidence="2" type="ORF">H5410_000504</name>
</gene>
<keyword evidence="1" id="KW-1133">Transmembrane helix</keyword>
<keyword evidence="1" id="KW-0472">Membrane</keyword>
<feature type="transmembrane region" description="Helical" evidence="1">
    <location>
        <begin position="54"/>
        <end position="72"/>
    </location>
</feature>
<comment type="caution">
    <text evidence="2">The sequence shown here is derived from an EMBL/GenBank/DDBJ whole genome shotgun (WGS) entry which is preliminary data.</text>
</comment>
<dbReference type="EMBL" id="JACXVP010000001">
    <property type="protein sequence ID" value="KAG5628787.1"/>
    <property type="molecule type" value="Genomic_DNA"/>
</dbReference>
<evidence type="ECO:0000313" key="2">
    <source>
        <dbReference type="EMBL" id="KAG5628787.1"/>
    </source>
</evidence>
<dbReference type="AlphaFoldDB" id="A0A9J6AX36"/>
<evidence type="ECO:0000256" key="1">
    <source>
        <dbReference type="SAM" id="Phobius"/>
    </source>
</evidence>
<sequence length="73" mass="8240">MNITAWASKDGEDRNASSLLKTDKQDQLNTTVTETRAAAWEDAEKAKYLARFSFALLINLTSSLIFFFVMLYG</sequence>
<dbReference type="Proteomes" id="UP000824120">
    <property type="component" value="Chromosome 1"/>
</dbReference>
<protein>
    <submittedName>
        <fullName evidence="2">Uncharacterized protein</fullName>
    </submittedName>
</protein>
<organism evidence="2 3">
    <name type="scientific">Solanum commersonii</name>
    <name type="common">Commerson's wild potato</name>
    <name type="synonym">Commerson's nightshade</name>
    <dbReference type="NCBI Taxonomy" id="4109"/>
    <lineage>
        <taxon>Eukaryota</taxon>
        <taxon>Viridiplantae</taxon>
        <taxon>Streptophyta</taxon>
        <taxon>Embryophyta</taxon>
        <taxon>Tracheophyta</taxon>
        <taxon>Spermatophyta</taxon>
        <taxon>Magnoliopsida</taxon>
        <taxon>eudicotyledons</taxon>
        <taxon>Gunneridae</taxon>
        <taxon>Pentapetalae</taxon>
        <taxon>asterids</taxon>
        <taxon>lamiids</taxon>
        <taxon>Solanales</taxon>
        <taxon>Solanaceae</taxon>
        <taxon>Solanoideae</taxon>
        <taxon>Solaneae</taxon>
        <taxon>Solanum</taxon>
    </lineage>
</organism>
<evidence type="ECO:0000313" key="3">
    <source>
        <dbReference type="Proteomes" id="UP000824120"/>
    </source>
</evidence>
<keyword evidence="3" id="KW-1185">Reference proteome</keyword>